<dbReference type="InParanoid" id="B5RT87"/>
<dbReference type="VEuPathDB" id="FungiDB:DEHA2C07700g"/>
<evidence type="ECO:0000313" key="2">
    <source>
        <dbReference type="Proteomes" id="UP000000599"/>
    </source>
</evidence>
<reference evidence="1 2" key="1">
    <citation type="journal article" date="2004" name="Nature">
        <title>Genome evolution in yeasts.</title>
        <authorList>
            <consortium name="Genolevures"/>
            <person name="Dujon B."/>
            <person name="Sherman D."/>
            <person name="Fischer G."/>
            <person name="Durrens P."/>
            <person name="Casaregola S."/>
            <person name="Lafontaine I."/>
            <person name="de Montigny J."/>
            <person name="Marck C."/>
            <person name="Neuveglise C."/>
            <person name="Talla E."/>
            <person name="Goffard N."/>
            <person name="Frangeul L."/>
            <person name="Aigle M."/>
            <person name="Anthouard V."/>
            <person name="Babour A."/>
            <person name="Barbe V."/>
            <person name="Barnay S."/>
            <person name="Blanchin S."/>
            <person name="Beckerich J.M."/>
            <person name="Beyne E."/>
            <person name="Bleykasten C."/>
            <person name="Boisrame A."/>
            <person name="Boyer J."/>
            <person name="Cattolico L."/>
            <person name="Confanioleri F."/>
            <person name="de Daruvar A."/>
            <person name="Despons L."/>
            <person name="Fabre E."/>
            <person name="Fairhead C."/>
            <person name="Ferry-Dumazet H."/>
            <person name="Groppi A."/>
            <person name="Hantraye F."/>
            <person name="Hennequin C."/>
            <person name="Jauniaux N."/>
            <person name="Joyet P."/>
            <person name="Kachouri R."/>
            <person name="Kerrest A."/>
            <person name="Koszul R."/>
            <person name="Lemaire M."/>
            <person name="Lesur I."/>
            <person name="Ma L."/>
            <person name="Muller H."/>
            <person name="Nicaud J.M."/>
            <person name="Nikolski M."/>
            <person name="Oztas S."/>
            <person name="Ozier-Kalogeropoulos O."/>
            <person name="Pellenz S."/>
            <person name="Potier S."/>
            <person name="Richard G.F."/>
            <person name="Straub M.L."/>
            <person name="Suleau A."/>
            <person name="Swennene D."/>
            <person name="Tekaia F."/>
            <person name="Wesolowski-Louvel M."/>
            <person name="Westhof E."/>
            <person name="Wirth B."/>
            <person name="Zeniou-Meyer M."/>
            <person name="Zivanovic I."/>
            <person name="Bolotin-Fukuhara M."/>
            <person name="Thierry A."/>
            <person name="Bouchier C."/>
            <person name="Caudron B."/>
            <person name="Scarpelli C."/>
            <person name="Gaillardin C."/>
            <person name="Weissenbach J."/>
            <person name="Wincker P."/>
            <person name="Souciet J.L."/>
        </authorList>
    </citation>
    <scope>NUCLEOTIDE SEQUENCE [LARGE SCALE GENOMIC DNA]</scope>
    <source>
        <strain evidence="2">ATCC 36239 / CBS 767 / BCRC 21394 / JCM 1990 / NBRC 0083 / IGC 2968</strain>
    </source>
</reference>
<proteinExistence type="predicted"/>
<dbReference type="RefSeq" id="XP_002770184.1">
    <property type="nucleotide sequence ID" value="XM_002770138.1"/>
</dbReference>
<dbReference type="HOGENOM" id="CLU_2979057_0_0_1"/>
<keyword evidence="2" id="KW-1185">Reference proteome</keyword>
<accession>B5RT87</accession>
<dbReference type="AlphaFoldDB" id="B5RT87"/>
<dbReference type="GeneID" id="8998334"/>
<dbReference type="EMBL" id="CR382135">
    <property type="protein sequence ID" value="CAR65549.1"/>
    <property type="molecule type" value="Genomic_DNA"/>
</dbReference>
<sequence length="58" mass="6827">MFSSIAALRPCEITSIQYLGIEYYRRQQKCDSVYQLAIDRPKRRYFNVSPKPCLQPAL</sequence>
<dbReference type="Proteomes" id="UP000000599">
    <property type="component" value="Chromosome C"/>
</dbReference>
<gene>
    <name evidence="1" type="ordered locus">DEHA2C07700g</name>
</gene>
<protein>
    <submittedName>
        <fullName evidence="1">DEHA2C07700p</fullName>
    </submittedName>
</protein>
<evidence type="ECO:0000313" key="1">
    <source>
        <dbReference type="EMBL" id="CAR65549.1"/>
    </source>
</evidence>
<name>B5RT87_DEBHA</name>
<dbReference type="KEGG" id="dha:DEHA2C07700g"/>
<organism evidence="1 2">
    <name type="scientific">Debaryomyces hansenii (strain ATCC 36239 / CBS 767 / BCRC 21394 / JCM 1990 / NBRC 0083 / IGC 2968)</name>
    <name type="common">Yeast</name>
    <name type="synonym">Torulaspora hansenii</name>
    <dbReference type="NCBI Taxonomy" id="284592"/>
    <lineage>
        <taxon>Eukaryota</taxon>
        <taxon>Fungi</taxon>
        <taxon>Dikarya</taxon>
        <taxon>Ascomycota</taxon>
        <taxon>Saccharomycotina</taxon>
        <taxon>Pichiomycetes</taxon>
        <taxon>Debaryomycetaceae</taxon>
        <taxon>Debaryomyces</taxon>
    </lineage>
</organism>